<dbReference type="Pfam" id="PF04474">
    <property type="entry name" value="DUF554"/>
    <property type="match status" value="1"/>
</dbReference>
<accession>A0A179EU64</accession>
<keyword evidence="1" id="KW-0812">Transmembrane</keyword>
<evidence type="ECO:0000256" key="1">
    <source>
        <dbReference type="SAM" id="Phobius"/>
    </source>
</evidence>
<feature type="transmembrane region" description="Helical" evidence="1">
    <location>
        <begin position="148"/>
        <end position="178"/>
    </location>
</feature>
<evidence type="ECO:0000313" key="2">
    <source>
        <dbReference type="EMBL" id="GEK36957.1"/>
    </source>
</evidence>
<dbReference type="RefSeq" id="WP_067481408.1">
    <property type="nucleotide sequence ID" value="NZ_BJUG01000005.1"/>
</dbReference>
<dbReference type="OrthoDB" id="9797976at2"/>
<keyword evidence="4" id="KW-1185">Reference proteome</keyword>
<gene>
    <name evidence="3" type="ORF">A6E74_11440</name>
    <name evidence="2" type="ORF">ETH01_12440</name>
</gene>
<feature type="transmembrane region" description="Helical" evidence="1">
    <location>
        <begin position="57"/>
        <end position="76"/>
    </location>
</feature>
<reference evidence="2 5" key="2">
    <citation type="submission" date="2019-07" db="EMBL/GenBank/DDBJ databases">
        <title>Whole genome shotgun sequence of Enterococcus thailandicus NBRC 101867.</title>
        <authorList>
            <person name="Hosoyama A."/>
            <person name="Uohara A."/>
            <person name="Ohji S."/>
            <person name="Ichikawa N."/>
        </authorList>
    </citation>
    <scope>NUCLEOTIDE SEQUENCE [LARGE SCALE GENOMIC DNA]</scope>
    <source>
        <strain evidence="2 5">NBRC 101867</strain>
    </source>
</reference>
<evidence type="ECO:0000313" key="4">
    <source>
        <dbReference type="Proteomes" id="UP000078516"/>
    </source>
</evidence>
<feature type="transmembrane region" description="Helical" evidence="1">
    <location>
        <begin position="221"/>
        <end position="241"/>
    </location>
</feature>
<dbReference type="EMBL" id="LWMN01000002">
    <property type="protein sequence ID" value="OAQ56741.1"/>
    <property type="molecule type" value="Genomic_DNA"/>
</dbReference>
<dbReference type="Proteomes" id="UP000078516">
    <property type="component" value="Unassembled WGS sequence"/>
</dbReference>
<organism evidence="3 4">
    <name type="scientific">Enterococcus thailandicus</name>
    <dbReference type="NCBI Taxonomy" id="417368"/>
    <lineage>
        <taxon>Bacteria</taxon>
        <taxon>Bacillati</taxon>
        <taxon>Bacillota</taxon>
        <taxon>Bacilli</taxon>
        <taxon>Lactobacillales</taxon>
        <taxon>Enterococcaceae</taxon>
        <taxon>Enterococcus</taxon>
    </lineage>
</organism>
<protein>
    <submittedName>
        <fullName evidence="2">Membrane protein</fullName>
    </submittedName>
</protein>
<dbReference type="PANTHER" id="PTHR36111">
    <property type="entry name" value="INNER MEMBRANE PROTEIN-RELATED"/>
    <property type="match status" value="1"/>
</dbReference>
<dbReference type="EMBL" id="BJUG01000005">
    <property type="protein sequence ID" value="GEK36957.1"/>
    <property type="molecule type" value="Genomic_DNA"/>
</dbReference>
<dbReference type="PANTHER" id="PTHR36111:SF2">
    <property type="entry name" value="INNER MEMBRANE PROTEIN"/>
    <property type="match status" value="1"/>
</dbReference>
<dbReference type="GeneID" id="77486361"/>
<keyword evidence="1" id="KW-0472">Membrane</keyword>
<dbReference type="InterPro" id="IPR007563">
    <property type="entry name" value="DUF554"/>
</dbReference>
<feature type="transmembrane region" description="Helical" evidence="1">
    <location>
        <begin position="106"/>
        <end position="128"/>
    </location>
</feature>
<feature type="transmembrane region" description="Helical" evidence="1">
    <location>
        <begin position="6"/>
        <end position="22"/>
    </location>
</feature>
<evidence type="ECO:0000313" key="3">
    <source>
        <dbReference type="EMBL" id="OAQ56741.1"/>
    </source>
</evidence>
<reference evidence="3 4" key="1">
    <citation type="submission" date="2016-04" db="EMBL/GenBank/DDBJ databases">
        <title>Draft genome of an Enterococcus thailandicus strain isolated from bovine feces.</title>
        <authorList>
            <person name="Beukers A.G."/>
            <person name="Zaheer R."/>
            <person name="Goji N."/>
            <person name="Cook S.R."/>
            <person name="Amoako K."/>
            <person name="Chaves A.V."/>
            <person name="Ward M.P."/>
            <person name="Mcallister T.A."/>
        </authorList>
    </citation>
    <scope>NUCLEOTIDE SEQUENCE [LARGE SCALE GENOMIC DNA]</scope>
    <source>
        <strain evidence="3 4">F0711D 46</strain>
    </source>
</reference>
<keyword evidence="1" id="KW-1133">Transmembrane helix</keyword>
<comment type="caution">
    <text evidence="3">The sequence shown here is derived from an EMBL/GenBank/DDBJ whole genome shotgun (WGS) entry which is preliminary data.</text>
</comment>
<dbReference type="AlphaFoldDB" id="A0A179EU64"/>
<dbReference type="Proteomes" id="UP000321361">
    <property type="component" value="Unassembled WGS sequence"/>
</dbReference>
<feature type="transmembrane region" description="Helical" evidence="1">
    <location>
        <begin position="34"/>
        <end position="51"/>
    </location>
</feature>
<dbReference type="KEGG" id="eth:CK496_01755"/>
<name>A0A179EU64_ENTTH</name>
<evidence type="ECO:0000313" key="5">
    <source>
        <dbReference type="Proteomes" id="UP000321361"/>
    </source>
</evidence>
<proteinExistence type="predicted"/>
<sequence>MPTGVLINVGTVFFGGLFGGFLGEKLSNRFKTQLMMVFGVCSMGMGIYSMGPMKNMPPVIFALVIGTVIGLVIHLGKRIDQGANLMQKPISKLFPSENLGLSHEEFINTLVTVIVLFCASGMGIYGSIDSGMTGDNTILISKSVLDFFTATIFACNLGFVVSVVAIPQFIIFYALFLLAKFIFPMTTPAMILDFKACGGFLMLATGFRMIHVKMFPVADMIPAMIVVMPLSWLWTNIILPLL</sequence>